<proteinExistence type="predicted"/>
<feature type="region of interest" description="Disordered" evidence="1">
    <location>
        <begin position="1"/>
        <end position="35"/>
    </location>
</feature>
<feature type="transmembrane region" description="Helical" evidence="2">
    <location>
        <begin position="703"/>
        <end position="722"/>
    </location>
</feature>
<dbReference type="PANTHER" id="PTHR13018:SF135">
    <property type="entry name" value="CSC1_OSCA1-LIKE 7TM REGION DOMAIN-CONTAINING PROTEIN"/>
    <property type="match status" value="1"/>
</dbReference>
<reference evidence="4" key="1">
    <citation type="submission" date="2021-01" db="EMBL/GenBank/DDBJ databases">
        <authorList>
            <person name="Corre E."/>
            <person name="Pelletier E."/>
            <person name="Niang G."/>
            <person name="Scheremetjew M."/>
            <person name="Finn R."/>
            <person name="Kale V."/>
            <person name="Holt S."/>
            <person name="Cochrane G."/>
            <person name="Meng A."/>
            <person name="Brown T."/>
            <person name="Cohen L."/>
        </authorList>
    </citation>
    <scope>NUCLEOTIDE SEQUENCE</scope>
    <source>
        <strain evidence="4">CCMP2877</strain>
    </source>
</reference>
<feature type="compositionally biased region" description="Acidic residues" evidence="1">
    <location>
        <begin position="1022"/>
        <end position="1034"/>
    </location>
</feature>
<evidence type="ECO:0000259" key="3">
    <source>
        <dbReference type="PROSITE" id="PS50020"/>
    </source>
</evidence>
<feature type="compositionally biased region" description="Acidic residues" evidence="1">
    <location>
        <begin position="1"/>
        <end position="11"/>
    </location>
</feature>
<keyword evidence="2" id="KW-1133">Transmembrane helix</keyword>
<feature type="transmembrane region" description="Helical" evidence="2">
    <location>
        <begin position="106"/>
        <end position="124"/>
    </location>
</feature>
<evidence type="ECO:0000313" key="4">
    <source>
        <dbReference type="EMBL" id="CAD9268469.1"/>
    </source>
</evidence>
<evidence type="ECO:0000256" key="2">
    <source>
        <dbReference type="SAM" id="Phobius"/>
    </source>
</evidence>
<keyword evidence="2" id="KW-0472">Membrane</keyword>
<sequence length="1043" mass="117127">MAAEAEFEDVVPEMPHDDELPHDDVVPDEGPPGYAAPSVEEAKEHYRSLLPHRMPAAGQKSGYRLARIGEKMGPNGEAAKLYNFWFDNFEALDEFGIGIALYFRQLMFMGATMTLCALISLASIERNVNDNPDGIAASLQGSVVGTRRCSLSLDHQGASDIAVCVILTIVAYIAGKVEERSTKAIDENQQTTRDYAVRAYNLPFMGSHISEDEEFRLYKEFFGQFGQVVFITLANDNGELLYSLGRKRQYETDLDVLYATEMYNAGAEEEDIVKIPIESELGPFVKFLRDTCDFPIGLSKEFLLQEITRLQQKALEKVHKTYQTQVVFVVFDTEGAQRKCLRKTAVSPLQRRLPMCCSWNKPTFPAKKGDCNLEETYLFTDEPVEPTEVIWENMHVPLKDRTFRLLFSYGAAAAVLTVFYFIIEAIVTESGNAAIFIAIANAILPFIMKFLTSYEVHVDEGDLQQSMLMKLTAARMLNSAIILYLVTPWGDTFSEEALGNVQGILIADCFQTPVIRILAVLAGFAYNYFVSAKKARTQEQLNYLFQPASWTLAERYTDMVKTIFVGLFYSSILPSALFITAAAMFSAYVADKFALFYLWKRPPAFDGTLAKQVRFIVIFCVLIHFVMARIFFANWPYDTTEDTSVDPRFDEVGAEDAIAACVSESEAAFTYDPPRPDCGFFVCQEGDAPWSDDQLHIVSTYNVFFWLMFACVIIYLFIFGPFKHLFSFVCGKYDLPDSDEQYVPYTKVDGVDAYIPNYHPRALLDPLLATNWRKGMVPPRYLPVRQIGDEEATAMFIEQSTLSRAEEFDIAGEESNIERLGVTQEDLDRAFSPVRYYGHELEKTKFNGEEKIWLKTPATPTSPAAGGANAFSTVVGSVTAAVNAQVNLVVDAIGGDAIEAKDGGGPLPEGWEERTDASGRTYYVDHNTQTTQWTRPTATVQQESAVRKIKNAGMMITGVRRRSAENLPPGWEKKWDARSGRFYYVDHSTKTTHWKPPVAAMQKAVSMRRMNLSQRSMSFAKDDEDDEDAPDDLADLGNIQNVV</sequence>
<dbReference type="InterPro" id="IPR045122">
    <property type="entry name" value="Csc1-like"/>
</dbReference>
<feature type="transmembrane region" description="Helical" evidence="2">
    <location>
        <begin position="433"/>
        <end position="451"/>
    </location>
</feature>
<accession>A0A7S1XXG6</accession>
<dbReference type="AlphaFoldDB" id="A0A7S1XXG6"/>
<keyword evidence="2" id="KW-0812">Transmembrane</keyword>
<organism evidence="4">
    <name type="scientific">Phaeomonas parva</name>
    <dbReference type="NCBI Taxonomy" id="124430"/>
    <lineage>
        <taxon>Eukaryota</taxon>
        <taxon>Sar</taxon>
        <taxon>Stramenopiles</taxon>
        <taxon>Ochrophyta</taxon>
        <taxon>Pinguiophyceae</taxon>
        <taxon>Pinguiochrysidales</taxon>
        <taxon>Pinguiochrysidaceae</taxon>
        <taxon>Phaeomonas</taxon>
    </lineage>
</organism>
<feature type="transmembrane region" description="Helical" evidence="2">
    <location>
        <begin position="563"/>
        <end position="589"/>
    </location>
</feature>
<feature type="transmembrane region" description="Helical" evidence="2">
    <location>
        <begin position="609"/>
        <end position="632"/>
    </location>
</feature>
<dbReference type="CDD" id="cd00201">
    <property type="entry name" value="WW"/>
    <property type="match status" value="2"/>
</dbReference>
<evidence type="ECO:0000256" key="1">
    <source>
        <dbReference type="SAM" id="MobiDB-lite"/>
    </source>
</evidence>
<name>A0A7S1XXG6_9STRA</name>
<dbReference type="GO" id="GO:0005886">
    <property type="term" value="C:plasma membrane"/>
    <property type="evidence" value="ECO:0007669"/>
    <property type="project" value="TreeGrafter"/>
</dbReference>
<feature type="transmembrane region" description="Helical" evidence="2">
    <location>
        <begin position="472"/>
        <end position="490"/>
    </location>
</feature>
<dbReference type="PROSITE" id="PS50020">
    <property type="entry name" value="WW_DOMAIN_2"/>
    <property type="match status" value="2"/>
</dbReference>
<feature type="domain" description="WW" evidence="3">
    <location>
        <begin position="905"/>
        <end position="938"/>
    </location>
</feature>
<feature type="transmembrane region" description="Helical" evidence="2">
    <location>
        <begin position="510"/>
        <end position="530"/>
    </location>
</feature>
<feature type="transmembrane region" description="Helical" evidence="2">
    <location>
        <begin position="406"/>
        <end position="427"/>
    </location>
</feature>
<dbReference type="PANTHER" id="PTHR13018">
    <property type="entry name" value="PROBABLE MEMBRANE PROTEIN DUF221-RELATED"/>
    <property type="match status" value="1"/>
</dbReference>
<feature type="region of interest" description="Disordered" evidence="1">
    <location>
        <begin position="1015"/>
        <end position="1043"/>
    </location>
</feature>
<dbReference type="InterPro" id="IPR001202">
    <property type="entry name" value="WW_dom"/>
</dbReference>
<dbReference type="EMBL" id="HBGJ01042843">
    <property type="protein sequence ID" value="CAD9268469.1"/>
    <property type="molecule type" value="Transcribed_RNA"/>
</dbReference>
<dbReference type="PROSITE" id="PS01159">
    <property type="entry name" value="WW_DOMAIN_1"/>
    <property type="match status" value="1"/>
</dbReference>
<dbReference type="SUPFAM" id="SSF51045">
    <property type="entry name" value="WW domain"/>
    <property type="match status" value="2"/>
</dbReference>
<feature type="domain" description="WW" evidence="3">
    <location>
        <begin position="965"/>
        <end position="999"/>
    </location>
</feature>
<gene>
    <name evidence="4" type="ORF">PPAR1163_LOCUS26903</name>
</gene>
<dbReference type="Gene3D" id="2.20.70.10">
    <property type="match status" value="2"/>
</dbReference>
<feature type="compositionally biased region" description="Basic and acidic residues" evidence="1">
    <location>
        <begin position="14"/>
        <end position="25"/>
    </location>
</feature>
<protein>
    <recommendedName>
        <fullName evidence="3">WW domain-containing protein</fullName>
    </recommendedName>
</protein>
<dbReference type="InterPro" id="IPR036020">
    <property type="entry name" value="WW_dom_sf"/>
</dbReference>
<dbReference type="Pfam" id="PF00397">
    <property type="entry name" value="WW"/>
    <property type="match status" value="2"/>
</dbReference>
<dbReference type="SMART" id="SM00456">
    <property type="entry name" value="WW"/>
    <property type="match status" value="2"/>
</dbReference>
<dbReference type="GO" id="GO:0005227">
    <property type="term" value="F:calcium-activated cation channel activity"/>
    <property type="evidence" value="ECO:0007669"/>
    <property type="project" value="InterPro"/>
</dbReference>